<proteinExistence type="predicted"/>
<gene>
    <name evidence="3" type="ORF">M408DRAFT_307672</name>
</gene>
<feature type="transmembrane region" description="Helical" evidence="2">
    <location>
        <begin position="37"/>
        <end position="58"/>
    </location>
</feature>
<evidence type="ECO:0000256" key="1">
    <source>
        <dbReference type="SAM" id="MobiDB-lite"/>
    </source>
</evidence>
<keyword evidence="2" id="KW-1133">Transmembrane helix</keyword>
<dbReference type="AlphaFoldDB" id="A0A0C3A782"/>
<keyword evidence="2" id="KW-0472">Membrane</keyword>
<evidence type="ECO:0000313" key="4">
    <source>
        <dbReference type="Proteomes" id="UP000054097"/>
    </source>
</evidence>
<dbReference type="HOGENOM" id="CLU_500743_0_0_1"/>
<reference evidence="4" key="2">
    <citation type="submission" date="2015-01" db="EMBL/GenBank/DDBJ databases">
        <title>Evolutionary Origins and Diversification of the Mycorrhizal Mutualists.</title>
        <authorList>
            <consortium name="DOE Joint Genome Institute"/>
            <consortium name="Mycorrhizal Genomics Consortium"/>
            <person name="Kohler A."/>
            <person name="Kuo A."/>
            <person name="Nagy L.G."/>
            <person name="Floudas D."/>
            <person name="Copeland A."/>
            <person name="Barry K.W."/>
            <person name="Cichocki N."/>
            <person name="Veneault-Fourrey C."/>
            <person name="LaButti K."/>
            <person name="Lindquist E.A."/>
            <person name="Lipzen A."/>
            <person name="Lundell T."/>
            <person name="Morin E."/>
            <person name="Murat C."/>
            <person name="Riley R."/>
            <person name="Ohm R."/>
            <person name="Sun H."/>
            <person name="Tunlid A."/>
            <person name="Henrissat B."/>
            <person name="Grigoriev I.V."/>
            <person name="Hibbett D.S."/>
            <person name="Martin F."/>
        </authorList>
    </citation>
    <scope>NUCLEOTIDE SEQUENCE [LARGE SCALE GENOMIC DNA]</scope>
    <source>
        <strain evidence="4">MAFF 305830</strain>
    </source>
</reference>
<protein>
    <submittedName>
        <fullName evidence="3">Uncharacterized protein</fullName>
    </submittedName>
</protein>
<evidence type="ECO:0000256" key="2">
    <source>
        <dbReference type="SAM" id="Phobius"/>
    </source>
</evidence>
<feature type="compositionally biased region" description="Polar residues" evidence="1">
    <location>
        <begin position="222"/>
        <end position="232"/>
    </location>
</feature>
<dbReference type="Proteomes" id="UP000054097">
    <property type="component" value="Unassembled WGS sequence"/>
</dbReference>
<evidence type="ECO:0000313" key="3">
    <source>
        <dbReference type="EMBL" id="KIM20510.1"/>
    </source>
</evidence>
<reference evidence="3 4" key="1">
    <citation type="submission" date="2014-04" db="EMBL/GenBank/DDBJ databases">
        <authorList>
            <consortium name="DOE Joint Genome Institute"/>
            <person name="Kuo A."/>
            <person name="Zuccaro A."/>
            <person name="Kohler A."/>
            <person name="Nagy L.G."/>
            <person name="Floudas D."/>
            <person name="Copeland A."/>
            <person name="Barry K.W."/>
            <person name="Cichocki N."/>
            <person name="Veneault-Fourrey C."/>
            <person name="LaButti K."/>
            <person name="Lindquist E.A."/>
            <person name="Lipzen A."/>
            <person name="Lundell T."/>
            <person name="Morin E."/>
            <person name="Murat C."/>
            <person name="Sun H."/>
            <person name="Tunlid A."/>
            <person name="Henrissat B."/>
            <person name="Grigoriev I.V."/>
            <person name="Hibbett D.S."/>
            <person name="Martin F."/>
            <person name="Nordberg H.P."/>
            <person name="Cantor M.N."/>
            <person name="Hua S.X."/>
        </authorList>
    </citation>
    <scope>NUCLEOTIDE SEQUENCE [LARGE SCALE GENOMIC DNA]</scope>
    <source>
        <strain evidence="3 4">MAFF 305830</strain>
    </source>
</reference>
<name>A0A0C3A782_SERVB</name>
<dbReference type="EMBL" id="KN824428">
    <property type="protein sequence ID" value="KIM20510.1"/>
    <property type="molecule type" value="Genomic_DNA"/>
</dbReference>
<keyword evidence="2" id="KW-0812">Transmembrane</keyword>
<feature type="transmembrane region" description="Helical" evidence="2">
    <location>
        <begin position="6"/>
        <end position="30"/>
    </location>
</feature>
<accession>A0A0C3A782</accession>
<keyword evidence="4" id="KW-1185">Reference proteome</keyword>
<organism evidence="3 4">
    <name type="scientific">Serendipita vermifera MAFF 305830</name>
    <dbReference type="NCBI Taxonomy" id="933852"/>
    <lineage>
        <taxon>Eukaryota</taxon>
        <taxon>Fungi</taxon>
        <taxon>Dikarya</taxon>
        <taxon>Basidiomycota</taxon>
        <taxon>Agaricomycotina</taxon>
        <taxon>Agaricomycetes</taxon>
        <taxon>Sebacinales</taxon>
        <taxon>Serendipitaceae</taxon>
        <taxon>Serendipita</taxon>
    </lineage>
</organism>
<sequence length="544" mass="61514">MGGIIAALPLFLHFSVVLFLVGAIQWTLLLNTIVGSVVMATAAIALLFYLASTFLGVMSTSSPFQTPLSRGIVTLFHVSQHAGNRPLWRLFSSPSLPDVESQNKNRKSMGEPTQSSVEQSLAALKWAVSRVDITATSHRRLFHLLQQAKVLGVFDQEQVADDWIKIVNEVAWTHVGRSENRVVTEEDEEEFSLLWSLSKYDHIWQILSTIDSREGSYEVGNDPSQEQNSTQADRPKQQGIKGNISAHSHPPVLAHKMSQAAGLHAHSAPPNAAFLLLGTPQRFPDDDNVPMHIKIRLSRWTCTGFLRRHWKVLCAHFEDANANVHTELLAEFLCKGMSGAQPARDVHKTIGELCDIRRTIGMPFQTLVALFQLLVCGGSRITYHADTLSLEDRTLCRLFPFNLKSYLDFVKGASPTRHYKLLGLITQAVLVGVHYERWDSQKFWPLIEEITTIVFESPMRGWASHDHSWNREAERRTDKTKPEDCAYAKIHFLVRLLSEQLLSPPAKGKMRSYPMEVQIISTKPTGFPVIETIINWRMIYYWKD</sequence>
<feature type="region of interest" description="Disordered" evidence="1">
    <location>
        <begin position="215"/>
        <end position="249"/>
    </location>
</feature>